<proteinExistence type="predicted"/>
<keyword evidence="6" id="KW-0333">Golgi apparatus</keyword>
<gene>
    <name evidence="9" type="ORF">OKIOD_LOCUS9790</name>
</gene>
<dbReference type="PANTHER" id="PTHR12129">
    <property type="entry name" value="HEPARAN SULFATE 2-O-SULFOTRANSFERASE"/>
    <property type="match status" value="1"/>
</dbReference>
<evidence type="ECO:0000256" key="7">
    <source>
        <dbReference type="ARBA" id="ARBA00023136"/>
    </source>
</evidence>
<keyword evidence="2" id="KW-0808">Transferase</keyword>
<keyword evidence="3" id="KW-0812">Transmembrane</keyword>
<keyword evidence="4" id="KW-0735">Signal-anchor</keyword>
<evidence type="ECO:0000256" key="3">
    <source>
        <dbReference type="ARBA" id="ARBA00022692"/>
    </source>
</evidence>
<protein>
    <submittedName>
        <fullName evidence="9">Oidioi.mRNA.OKI2018_I69.chr1.g1025.t1.cds</fullName>
    </submittedName>
</protein>
<evidence type="ECO:0000256" key="1">
    <source>
        <dbReference type="ARBA" id="ARBA00004323"/>
    </source>
</evidence>
<evidence type="ECO:0000256" key="4">
    <source>
        <dbReference type="ARBA" id="ARBA00022968"/>
    </source>
</evidence>
<evidence type="ECO:0000256" key="2">
    <source>
        <dbReference type="ARBA" id="ARBA00022679"/>
    </source>
</evidence>
<dbReference type="InterPro" id="IPR027417">
    <property type="entry name" value="P-loop_NTPase"/>
</dbReference>
<sequence>MVSYFCGTNGATNGENCKVKDPKNVSKWGHKNDWNKLRVATDIAKNHIVKNYYMIGILEHFNETLTLFSKMLPEYFDGAHAAKHDPWAVQFGSSSKTAKNPGYSPETAKILESGPLRYEMELYNLCKKIFYERLKYYQIELGEEVVFDKSKHTKFIPRHVHLRD</sequence>
<keyword evidence="8" id="KW-0325">Glycoprotein</keyword>
<keyword evidence="10" id="KW-1185">Reference proteome</keyword>
<name>A0ABN7SRV6_OIKDI</name>
<comment type="subcellular location">
    <subcellularLocation>
        <location evidence="1">Golgi apparatus membrane</location>
        <topology evidence="1">Single-pass type II membrane protein</topology>
    </subcellularLocation>
</comment>
<keyword evidence="7" id="KW-0472">Membrane</keyword>
<dbReference type="Proteomes" id="UP001158576">
    <property type="component" value="Chromosome 1"/>
</dbReference>
<keyword evidence="5" id="KW-1133">Transmembrane helix</keyword>
<dbReference type="InterPro" id="IPR007734">
    <property type="entry name" value="Heparan_SO4_2-O-STrfase"/>
</dbReference>
<evidence type="ECO:0000256" key="8">
    <source>
        <dbReference type="ARBA" id="ARBA00023180"/>
    </source>
</evidence>
<evidence type="ECO:0000256" key="6">
    <source>
        <dbReference type="ARBA" id="ARBA00023034"/>
    </source>
</evidence>
<evidence type="ECO:0000313" key="9">
    <source>
        <dbReference type="EMBL" id="CAG5103974.1"/>
    </source>
</evidence>
<dbReference type="EMBL" id="OU015566">
    <property type="protein sequence ID" value="CAG5103974.1"/>
    <property type="molecule type" value="Genomic_DNA"/>
</dbReference>
<dbReference type="PANTHER" id="PTHR12129:SF15">
    <property type="entry name" value="URONYL 2-SULFOTRANSFERASE"/>
    <property type="match status" value="1"/>
</dbReference>
<accession>A0ABN7SRV6</accession>
<evidence type="ECO:0000256" key="5">
    <source>
        <dbReference type="ARBA" id="ARBA00022989"/>
    </source>
</evidence>
<dbReference type="Gene3D" id="3.40.50.300">
    <property type="entry name" value="P-loop containing nucleotide triphosphate hydrolases"/>
    <property type="match status" value="1"/>
</dbReference>
<organism evidence="9 10">
    <name type="scientific">Oikopleura dioica</name>
    <name type="common">Tunicate</name>
    <dbReference type="NCBI Taxonomy" id="34765"/>
    <lineage>
        <taxon>Eukaryota</taxon>
        <taxon>Metazoa</taxon>
        <taxon>Chordata</taxon>
        <taxon>Tunicata</taxon>
        <taxon>Appendicularia</taxon>
        <taxon>Copelata</taxon>
        <taxon>Oikopleuridae</taxon>
        <taxon>Oikopleura</taxon>
    </lineage>
</organism>
<evidence type="ECO:0000313" key="10">
    <source>
        <dbReference type="Proteomes" id="UP001158576"/>
    </source>
</evidence>
<reference evidence="9 10" key="1">
    <citation type="submission" date="2021-04" db="EMBL/GenBank/DDBJ databases">
        <authorList>
            <person name="Bliznina A."/>
        </authorList>
    </citation>
    <scope>NUCLEOTIDE SEQUENCE [LARGE SCALE GENOMIC DNA]</scope>
</reference>